<organism evidence="2 3">
    <name type="scientific">Pseudomicrostroma glucosiphilum</name>
    <dbReference type="NCBI Taxonomy" id="1684307"/>
    <lineage>
        <taxon>Eukaryota</taxon>
        <taxon>Fungi</taxon>
        <taxon>Dikarya</taxon>
        <taxon>Basidiomycota</taxon>
        <taxon>Ustilaginomycotina</taxon>
        <taxon>Exobasidiomycetes</taxon>
        <taxon>Microstromatales</taxon>
        <taxon>Microstromatales incertae sedis</taxon>
        <taxon>Pseudomicrostroma</taxon>
    </lineage>
</organism>
<feature type="region of interest" description="Disordered" evidence="1">
    <location>
        <begin position="580"/>
        <end position="612"/>
    </location>
</feature>
<evidence type="ECO:0000313" key="2">
    <source>
        <dbReference type="EMBL" id="PWN21965.1"/>
    </source>
</evidence>
<name>A0A316UFQ0_9BASI</name>
<feature type="compositionally biased region" description="Basic and acidic residues" evidence="1">
    <location>
        <begin position="312"/>
        <end position="323"/>
    </location>
</feature>
<accession>A0A316UFQ0</accession>
<dbReference type="AlphaFoldDB" id="A0A316UFQ0"/>
<proteinExistence type="predicted"/>
<reference evidence="2 3" key="1">
    <citation type="journal article" date="2018" name="Mol. Biol. Evol.">
        <title>Broad Genomic Sampling Reveals a Smut Pathogenic Ancestry of the Fungal Clade Ustilaginomycotina.</title>
        <authorList>
            <person name="Kijpornyongpan T."/>
            <person name="Mondo S.J."/>
            <person name="Barry K."/>
            <person name="Sandor L."/>
            <person name="Lee J."/>
            <person name="Lipzen A."/>
            <person name="Pangilinan J."/>
            <person name="LaButti K."/>
            <person name="Hainaut M."/>
            <person name="Henrissat B."/>
            <person name="Grigoriev I.V."/>
            <person name="Spatafora J.W."/>
            <person name="Aime M.C."/>
        </authorList>
    </citation>
    <scope>NUCLEOTIDE SEQUENCE [LARGE SCALE GENOMIC DNA]</scope>
    <source>
        <strain evidence="2 3">MCA 4718</strain>
    </source>
</reference>
<evidence type="ECO:0000256" key="1">
    <source>
        <dbReference type="SAM" id="MobiDB-lite"/>
    </source>
</evidence>
<evidence type="ECO:0000313" key="3">
    <source>
        <dbReference type="Proteomes" id="UP000245942"/>
    </source>
</evidence>
<feature type="compositionally biased region" description="Low complexity" evidence="1">
    <location>
        <begin position="596"/>
        <end position="605"/>
    </location>
</feature>
<feature type="compositionally biased region" description="Acidic residues" evidence="1">
    <location>
        <begin position="300"/>
        <end position="311"/>
    </location>
</feature>
<feature type="compositionally biased region" description="Basic and acidic residues" evidence="1">
    <location>
        <begin position="488"/>
        <end position="498"/>
    </location>
</feature>
<gene>
    <name evidence="2" type="ORF">BCV69DRAFT_281873</name>
</gene>
<feature type="region of interest" description="Disordered" evidence="1">
    <location>
        <begin position="254"/>
        <end position="374"/>
    </location>
</feature>
<feature type="compositionally biased region" description="Acidic residues" evidence="1">
    <location>
        <begin position="332"/>
        <end position="346"/>
    </location>
</feature>
<feature type="region of interest" description="Disordered" evidence="1">
    <location>
        <begin position="470"/>
        <end position="520"/>
    </location>
</feature>
<feature type="region of interest" description="Disordered" evidence="1">
    <location>
        <begin position="386"/>
        <end position="418"/>
    </location>
</feature>
<sequence>MTFPQLPSPVGGPSSYITRSDLPPVPSQSRERFFPPPFRIDRTDEDLETSDAESLAGPSSRVALPIKAGSPTIHRSAPYLNESGPSHILPHQPQRSSPLRPPPKKRRKLLFTSQLPPSQAENEDGTPSVEHMRYRSTMRLKLKWDEIYERFKDAHLQTQDEIYLGRGKQKMRLIKDNGVIRAFKEELAFGSFHIKDEDLDDVARELKIAAGEDVDAEVYTEDETKRKKGAELALDSDEDELGVWDEAFVRSQYREFTAAPEGPEDRGESSEEEEELDPATMDPDLRAFLQEEAHRKELMGDEEGSDDEESVIDFREARWDRMRGTTPTSSEDSTDEDEDGEEDADDPPGSIAHRERATLYLSQPGQYDTSDDDLDVLDQDEGVLIPHDEASAARQRRGPLFPHGDWDTQGGQGGILTPDEDALSQAIIRGRRNVEALLSDTTSASVSMPHDEVPDLVEIFGMTALSPSFAKTERMSSPAGEPSQPQGDGDRAKARTPETTRIVATSPCARQTSSEGDIGSLDGQAQTALVHGDLICPIETGSDAERAADQSLSDGLHTPPGSPPLRTSAANIQADHLFMQPSHSSASPSKEAKVTSRSYSPPSSRHYGHSHGQFPHRLEQQQRVAYSSPITARRPQTAFSLADGSPSAATAAGFSAELAGGSPRAREAGTTLAF</sequence>
<feature type="compositionally biased region" description="Polar residues" evidence="1">
    <location>
        <begin position="111"/>
        <end position="120"/>
    </location>
</feature>
<dbReference type="OrthoDB" id="2556491at2759"/>
<feature type="region of interest" description="Disordered" evidence="1">
    <location>
        <begin position="111"/>
        <end position="130"/>
    </location>
</feature>
<dbReference type="EMBL" id="KZ819324">
    <property type="protein sequence ID" value="PWN21965.1"/>
    <property type="molecule type" value="Genomic_DNA"/>
</dbReference>
<feature type="region of interest" description="Disordered" evidence="1">
    <location>
        <begin position="544"/>
        <end position="568"/>
    </location>
</feature>
<keyword evidence="3" id="KW-1185">Reference proteome</keyword>
<dbReference type="Proteomes" id="UP000245942">
    <property type="component" value="Unassembled WGS sequence"/>
</dbReference>
<dbReference type="RefSeq" id="XP_025349125.1">
    <property type="nucleotide sequence ID" value="XM_025492145.1"/>
</dbReference>
<feature type="compositionally biased region" description="Basic and acidic residues" evidence="1">
    <location>
        <begin position="283"/>
        <end position="299"/>
    </location>
</feature>
<dbReference type="STRING" id="1684307.A0A316UFQ0"/>
<feature type="region of interest" description="Disordered" evidence="1">
    <location>
        <begin position="1"/>
        <end position="106"/>
    </location>
</feature>
<dbReference type="GeneID" id="37013879"/>
<feature type="compositionally biased region" description="Polar residues" evidence="1">
    <location>
        <begin position="499"/>
        <end position="515"/>
    </location>
</feature>
<protein>
    <submittedName>
        <fullName evidence="2">Uncharacterized protein</fullName>
    </submittedName>
</protein>